<evidence type="ECO:0000313" key="1">
    <source>
        <dbReference type="EMBL" id="GBP36073.1"/>
    </source>
</evidence>
<dbReference type="OrthoDB" id="9990982at2759"/>
<evidence type="ECO:0008006" key="3">
    <source>
        <dbReference type="Google" id="ProtNLM"/>
    </source>
</evidence>
<reference evidence="1 2" key="1">
    <citation type="journal article" date="2019" name="Commun. Biol.">
        <title>The bagworm genome reveals a unique fibroin gene that provides high tensile strength.</title>
        <authorList>
            <person name="Kono N."/>
            <person name="Nakamura H."/>
            <person name="Ohtoshi R."/>
            <person name="Tomita M."/>
            <person name="Numata K."/>
            <person name="Arakawa K."/>
        </authorList>
    </citation>
    <scope>NUCLEOTIDE SEQUENCE [LARGE SCALE GENOMIC DNA]</scope>
</reference>
<dbReference type="EMBL" id="BGZK01000314">
    <property type="protein sequence ID" value="GBP36073.1"/>
    <property type="molecule type" value="Genomic_DNA"/>
</dbReference>
<protein>
    <recommendedName>
        <fullName evidence="3">EGF-like domain-containing protein</fullName>
    </recommendedName>
</protein>
<name>A0A4C1VBS1_EUMVA</name>
<accession>A0A4C1VBS1</accession>
<proteinExistence type="predicted"/>
<gene>
    <name evidence="1" type="ORF">EVAR_93764_1</name>
</gene>
<organism evidence="1 2">
    <name type="scientific">Eumeta variegata</name>
    <name type="common">Bagworm moth</name>
    <name type="synonym">Eumeta japonica</name>
    <dbReference type="NCBI Taxonomy" id="151549"/>
    <lineage>
        <taxon>Eukaryota</taxon>
        <taxon>Metazoa</taxon>
        <taxon>Ecdysozoa</taxon>
        <taxon>Arthropoda</taxon>
        <taxon>Hexapoda</taxon>
        <taxon>Insecta</taxon>
        <taxon>Pterygota</taxon>
        <taxon>Neoptera</taxon>
        <taxon>Endopterygota</taxon>
        <taxon>Lepidoptera</taxon>
        <taxon>Glossata</taxon>
        <taxon>Ditrysia</taxon>
        <taxon>Tineoidea</taxon>
        <taxon>Psychidae</taxon>
        <taxon>Oiketicinae</taxon>
        <taxon>Eumeta</taxon>
    </lineage>
</organism>
<sequence>MRTRRRRRRGRGAQYLRSILLAANSERQSFVRCTVLESNRCLHTANSTVACAEVVCEEGCRNTHDGPACYCRAGYEPRAGRCRGELRHLRKSRPPEDVLGFDNDADPVAISLRIRI</sequence>
<evidence type="ECO:0000313" key="2">
    <source>
        <dbReference type="Proteomes" id="UP000299102"/>
    </source>
</evidence>
<keyword evidence="2" id="KW-1185">Reference proteome</keyword>
<dbReference type="AlphaFoldDB" id="A0A4C1VBS1"/>
<dbReference type="Proteomes" id="UP000299102">
    <property type="component" value="Unassembled WGS sequence"/>
</dbReference>
<comment type="caution">
    <text evidence="1">The sequence shown here is derived from an EMBL/GenBank/DDBJ whole genome shotgun (WGS) entry which is preliminary data.</text>
</comment>